<name>A0A1G9C6C3_9STAP</name>
<evidence type="ECO:0000313" key="5">
    <source>
        <dbReference type="EMBL" id="SDK47238.1"/>
    </source>
</evidence>
<dbReference type="InterPro" id="IPR027417">
    <property type="entry name" value="P-loop_NTPase"/>
</dbReference>
<keyword evidence="2 5" id="KW-0067">ATP-binding</keyword>
<reference evidence="4 7" key="3">
    <citation type="submission" date="2021-03" db="EMBL/GenBank/DDBJ databases">
        <title>Genomic Encyclopedia of Type Strains, Phase IV (KMG-IV): sequencing the most valuable type-strain genomes for metagenomic binning, comparative biology and taxonomic classification.</title>
        <authorList>
            <person name="Goeker M."/>
        </authorList>
    </citation>
    <scope>NUCLEOTIDE SEQUENCE [LARGE SCALE GENOMIC DNA]</scope>
    <source>
        <strain evidence="4 7">DSM 22420</strain>
    </source>
</reference>
<gene>
    <name evidence="4" type="ORF">J2Z27_000023</name>
    <name evidence="5" type="ORF">SAMN05216187_10933</name>
</gene>
<dbReference type="EMBL" id="JAGGKN010000001">
    <property type="protein sequence ID" value="MBP1950997.1"/>
    <property type="molecule type" value="Genomic_DNA"/>
</dbReference>
<dbReference type="OrthoDB" id="9801987at2"/>
<dbReference type="PANTHER" id="PTHR43158">
    <property type="entry name" value="SKFA PEPTIDE EXPORT ATP-BINDING PROTEIN SKFE"/>
    <property type="match status" value="1"/>
</dbReference>
<dbReference type="GO" id="GO:0016887">
    <property type="term" value="F:ATP hydrolysis activity"/>
    <property type="evidence" value="ECO:0007669"/>
    <property type="project" value="InterPro"/>
</dbReference>
<reference evidence="6" key="2">
    <citation type="submission" date="2016-10" db="EMBL/GenBank/DDBJ databases">
        <authorList>
            <person name="Varghese N."/>
            <person name="Submissions S."/>
        </authorList>
    </citation>
    <scope>NUCLEOTIDE SEQUENCE [LARGE SCALE GENOMIC DNA]</scope>
    <source>
        <strain evidence="6">CGMCC 1.8911</strain>
    </source>
</reference>
<evidence type="ECO:0000256" key="1">
    <source>
        <dbReference type="ARBA" id="ARBA00022741"/>
    </source>
</evidence>
<proteinExistence type="predicted"/>
<keyword evidence="1" id="KW-0547">Nucleotide-binding</keyword>
<evidence type="ECO:0000256" key="2">
    <source>
        <dbReference type="ARBA" id="ARBA00022840"/>
    </source>
</evidence>
<evidence type="ECO:0000313" key="4">
    <source>
        <dbReference type="EMBL" id="MBP1950997.1"/>
    </source>
</evidence>
<dbReference type="Gene3D" id="3.40.50.300">
    <property type="entry name" value="P-loop containing nucleotide triphosphate hydrolases"/>
    <property type="match status" value="1"/>
</dbReference>
<dbReference type="Proteomes" id="UP000242700">
    <property type="component" value="Unassembled WGS sequence"/>
</dbReference>
<dbReference type="Pfam" id="PF00005">
    <property type="entry name" value="ABC_tran"/>
    <property type="match status" value="1"/>
</dbReference>
<organism evidence="5 6">
    <name type="scientific">Jeotgalicoccus aerolatus</name>
    <dbReference type="NCBI Taxonomy" id="709510"/>
    <lineage>
        <taxon>Bacteria</taxon>
        <taxon>Bacillati</taxon>
        <taxon>Bacillota</taxon>
        <taxon>Bacilli</taxon>
        <taxon>Bacillales</taxon>
        <taxon>Staphylococcaceae</taxon>
        <taxon>Jeotgalicoccus</taxon>
    </lineage>
</organism>
<evidence type="ECO:0000313" key="6">
    <source>
        <dbReference type="Proteomes" id="UP000242700"/>
    </source>
</evidence>
<dbReference type="InterPro" id="IPR003593">
    <property type="entry name" value="AAA+_ATPase"/>
</dbReference>
<dbReference type="SMART" id="SM00382">
    <property type="entry name" value="AAA"/>
    <property type="match status" value="1"/>
</dbReference>
<keyword evidence="7" id="KW-1185">Reference proteome</keyword>
<dbReference type="Proteomes" id="UP001519348">
    <property type="component" value="Unassembled WGS sequence"/>
</dbReference>
<reference evidence="5" key="1">
    <citation type="submission" date="2016-10" db="EMBL/GenBank/DDBJ databases">
        <authorList>
            <person name="de Groot N.N."/>
        </authorList>
    </citation>
    <scope>NUCLEOTIDE SEQUENCE [LARGE SCALE GENOMIC DNA]</scope>
    <source>
        <strain evidence="5">CGMCC 1.8911</strain>
    </source>
</reference>
<dbReference type="STRING" id="586411.SAMN05216187_10933"/>
<dbReference type="CDD" id="cd03230">
    <property type="entry name" value="ABC_DR_subfamily_A"/>
    <property type="match status" value="1"/>
</dbReference>
<dbReference type="EMBL" id="FNFI01000009">
    <property type="protein sequence ID" value="SDK47238.1"/>
    <property type="molecule type" value="Genomic_DNA"/>
</dbReference>
<sequence length="293" mass="32885">MIKVNNLSFAYDGTNILKDVNFNESEPVIIGLWGRNGSGKTTLMKILSGLEKPGHGTVEVDGVTPYNNSDAMNHVAFMQEDHPYSDIWNVNDALKFGKEFNANWDQQLADDLIDIFQLPRKKKIRNFSTGMKTMITIAIGLASKAPLTIFDEPSNGLDAHMRKQFYEALLDSYDEHPRTILLSSHHIEEVEPLCEKIAIIDNNTLMHYEETEELKNSGVHLSGSVDAVTAFAGSYRILESRKLGKQLNVMIDAPMTDDLKTRADQAGVMIEKAPFQDYLVNLTKKEAKQNEHA</sequence>
<accession>A0A1G9C6C3</accession>
<dbReference type="PANTHER" id="PTHR43158:SF2">
    <property type="entry name" value="SKFA PEPTIDE EXPORT ATP-BINDING PROTEIN SKFE"/>
    <property type="match status" value="1"/>
</dbReference>
<dbReference type="PROSITE" id="PS50893">
    <property type="entry name" value="ABC_TRANSPORTER_2"/>
    <property type="match status" value="1"/>
</dbReference>
<dbReference type="GO" id="GO:0005524">
    <property type="term" value="F:ATP binding"/>
    <property type="evidence" value="ECO:0007669"/>
    <property type="project" value="UniProtKB-KW"/>
</dbReference>
<dbReference type="RefSeq" id="WP_092598642.1">
    <property type="nucleotide sequence ID" value="NZ_BMCN01000001.1"/>
</dbReference>
<dbReference type="AlphaFoldDB" id="A0A1G9C6C3"/>
<protein>
    <submittedName>
        <fullName evidence="5">ABC-2 type transport system ATP-binding protein</fullName>
    </submittedName>
</protein>
<evidence type="ECO:0000259" key="3">
    <source>
        <dbReference type="PROSITE" id="PS50893"/>
    </source>
</evidence>
<feature type="domain" description="ABC transporter" evidence="3">
    <location>
        <begin position="2"/>
        <end position="227"/>
    </location>
</feature>
<evidence type="ECO:0000313" key="7">
    <source>
        <dbReference type="Proteomes" id="UP001519348"/>
    </source>
</evidence>
<dbReference type="SUPFAM" id="SSF52540">
    <property type="entry name" value="P-loop containing nucleoside triphosphate hydrolases"/>
    <property type="match status" value="1"/>
</dbReference>
<dbReference type="InterPro" id="IPR003439">
    <property type="entry name" value="ABC_transporter-like_ATP-bd"/>
</dbReference>